<dbReference type="Pfam" id="PF07883">
    <property type="entry name" value="Cupin_2"/>
    <property type="match status" value="1"/>
</dbReference>
<dbReference type="AlphaFoldDB" id="A0A507AT54"/>
<evidence type="ECO:0000313" key="4">
    <source>
        <dbReference type="EMBL" id="TPX08048.1"/>
    </source>
</evidence>
<keyword evidence="5" id="KW-1185">Reference proteome</keyword>
<keyword evidence="2" id="KW-0560">Oxidoreductase</keyword>
<dbReference type="Gene3D" id="2.60.120.10">
    <property type="entry name" value="Jelly Rolls"/>
    <property type="match status" value="1"/>
</dbReference>
<protein>
    <recommendedName>
        <fullName evidence="3">Cupin type-2 domain-containing protein</fullName>
    </recommendedName>
</protein>
<dbReference type="GeneID" id="41977695"/>
<dbReference type="STRING" id="1093900.A0A507AT54"/>
<dbReference type="GO" id="GO:0051213">
    <property type="term" value="F:dioxygenase activity"/>
    <property type="evidence" value="ECO:0007669"/>
    <property type="project" value="UniProtKB-KW"/>
</dbReference>
<dbReference type="PANTHER" id="PTHR41517:SF1">
    <property type="entry name" value="CUPIN"/>
    <property type="match status" value="1"/>
</dbReference>
<dbReference type="SUPFAM" id="SSF51182">
    <property type="entry name" value="RmlC-like cupins"/>
    <property type="match status" value="1"/>
</dbReference>
<reference evidence="4 5" key="1">
    <citation type="submission" date="2019-06" db="EMBL/GenBank/DDBJ databases">
        <title>Draft genome sequence of the filamentous fungus Phialemoniopsis curvata isolated from diesel fuel.</title>
        <authorList>
            <person name="Varaljay V.A."/>
            <person name="Lyon W.J."/>
            <person name="Crouch A.L."/>
            <person name="Drake C.E."/>
            <person name="Hollomon J.M."/>
            <person name="Nadeau L.J."/>
            <person name="Nunn H.S."/>
            <person name="Stevenson B.S."/>
            <person name="Bojanowski C.L."/>
            <person name="Crookes-Goodson W.J."/>
        </authorList>
    </citation>
    <scope>NUCLEOTIDE SEQUENCE [LARGE SCALE GENOMIC DNA]</scope>
    <source>
        <strain evidence="4 5">D216</strain>
    </source>
</reference>
<dbReference type="CDD" id="cd06992">
    <property type="entry name" value="cupin_GDO-like_C"/>
    <property type="match status" value="1"/>
</dbReference>
<dbReference type="Proteomes" id="UP000319257">
    <property type="component" value="Unassembled WGS sequence"/>
</dbReference>
<feature type="domain" description="Cupin type-2" evidence="3">
    <location>
        <begin position="110"/>
        <end position="169"/>
    </location>
</feature>
<sequence length="348" mass="39116">MPHINETTQAIPAVPTKQSNGAAKITTQEDLLKSLQGVNVSPLWAQMARLNPALPNPTTIPFIWEYDRIRPYLLHAGNLIKEEQAERRVLMLVNPEKSAPYTTDTLYAGLQLVMPRETAPAHRHSAFAVRFIIEGQGGFTAVQGRRVAMKPRDVLVTPPWNWHDHGKKGAGEEGGDDSPVIWLDGLDLPEFVHFPVHFNEHYSESRYPAKDADDSPIVFHWDKVEAKLHAEPGSWAAVPYLRENGEEIGRTIGALAERLEAGCESPAVRETASSVYHVIEGTGHSIIGDKKISWKQGDTFCIPAWHKYQHFADGKRVYLYRFHDKPMLQALGIYRYEGQDPETLAVVY</sequence>
<dbReference type="InterPro" id="IPR013096">
    <property type="entry name" value="Cupin_2"/>
</dbReference>
<dbReference type="RefSeq" id="XP_030989759.1">
    <property type="nucleotide sequence ID" value="XM_031132845.1"/>
</dbReference>
<evidence type="ECO:0000256" key="2">
    <source>
        <dbReference type="ARBA" id="ARBA00023002"/>
    </source>
</evidence>
<evidence type="ECO:0000256" key="1">
    <source>
        <dbReference type="ARBA" id="ARBA00022964"/>
    </source>
</evidence>
<evidence type="ECO:0000259" key="3">
    <source>
        <dbReference type="Pfam" id="PF07883"/>
    </source>
</evidence>
<accession>A0A507AT54</accession>
<dbReference type="CDD" id="cd02216">
    <property type="entry name" value="cupin_GDO-like_N"/>
    <property type="match status" value="1"/>
</dbReference>
<name>A0A507AT54_9PEZI</name>
<dbReference type="PANTHER" id="PTHR41517">
    <property type="entry name" value="1,2-DIOXYGENASE PROTEIN-RELATED"/>
    <property type="match status" value="1"/>
</dbReference>
<dbReference type="InterPro" id="IPR047183">
    <property type="entry name" value="GDO-like"/>
</dbReference>
<dbReference type="InterPro" id="IPR011051">
    <property type="entry name" value="RmlC_Cupin_sf"/>
</dbReference>
<organism evidence="4 5">
    <name type="scientific">Thyridium curvatum</name>
    <dbReference type="NCBI Taxonomy" id="1093900"/>
    <lineage>
        <taxon>Eukaryota</taxon>
        <taxon>Fungi</taxon>
        <taxon>Dikarya</taxon>
        <taxon>Ascomycota</taxon>
        <taxon>Pezizomycotina</taxon>
        <taxon>Sordariomycetes</taxon>
        <taxon>Sordariomycetidae</taxon>
        <taxon>Thyridiales</taxon>
        <taxon>Thyridiaceae</taxon>
        <taxon>Thyridium</taxon>
    </lineage>
</organism>
<dbReference type="InterPro" id="IPR014710">
    <property type="entry name" value="RmlC-like_jellyroll"/>
</dbReference>
<proteinExistence type="predicted"/>
<dbReference type="InParanoid" id="A0A507AT54"/>
<dbReference type="EMBL" id="SKBQ01000081">
    <property type="protein sequence ID" value="TPX08048.1"/>
    <property type="molecule type" value="Genomic_DNA"/>
</dbReference>
<gene>
    <name evidence="4" type="ORF">E0L32_010248</name>
</gene>
<keyword evidence="1" id="KW-0223">Dioxygenase</keyword>
<comment type="caution">
    <text evidence="4">The sequence shown here is derived from an EMBL/GenBank/DDBJ whole genome shotgun (WGS) entry which is preliminary data.</text>
</comment>
<dbReference type="OrthoDB" id="2205143at2759"/>
<evidence type="ECO:0000313" key="5">
    <source>
        <dbReference type="Proteomes" id="UP000319257"/>
    </source>
</evidence>